<accession>A0ABQ5W835</accession>
<name>A0ABQ5W835_9HYPH</name>
<comment type="caution">
    <text evidence="5">The sequence shown here is derived from an EMBL/GenBank/DDBJ whole genome shotgun (WGS) entry which is preliminary data.</text>
</comment>
<dbReference type="EMBL" id="BSNS01000012">
    <property type="protein sequence ID" value="GLQ55786.1"/>
    <property type="molecule type" value="Genomic_DNA"/>
</dbReference>
<gene>
    <name evidence="5" type="ORF">GCM10010862_30450</name>
</gene>
<keyword evidence="3" id="KW-0804">Transcription</keyword>
<organism evidence="5 6">
    <name type="scientific">Devosia nitrariae</name>
    <dbReference type="NCBI Taxonomy" id="2071872"/>
    <lineage>
        <taxon>Bacteria</taxon>
        <taxon>Pseudomonadati</taxon>
        <taxon>Pseudomonadota</taxon>
        <taxon>Alphaproteobacteria</taxon>
        <taxon>Hyphomicrobiales</taxon>
        <taxon>Devosiaceae</taxon>
        <taxon>Devosia</taxon>
    </lineage>
</organism>
<evidence type="ECO:0000313" key="6">
    <source>
        <dbReference type="Proteomes" id="UP001156691"/>
    </source>
</evidence>
<evidence type="ECO:0000313" key="5">
    <source>
        <dbReference type="EMBL" id="GLQ55786.1"/>
    </source>
</evidence>
<dbReference type="InterPro" id="IPR018060">
    <property type="entry name" value="HTH_AraC"/>
</dbReference>
<dbReference type="Proteomes" id="UP001156691">
    <property type="component" value="Unassembled WGS sequence"/>
</dbReference>
<reference evidence="6" key="1">
    <citation type="journal article" date="2019" name="Int. J. Syst. Evol. Microbiol.">
        <title>The Global Catalogue of Microorganisms (GCM) 10K type strain sequencing project: providing services to taxonomists for standard genome sequencing and annotation.</title>
        <authorList>
            <consortium name="The Broad Institute Genomics Platform"/>
            <consortium name="The Broad Institute Genome Sequencing Center for Infectious Disease"/>
            <person name="Wu L."/>
            <person name="Ma J."/>
        </authorList>
    </citation>
    <scope>NUCLEOTIDE SEQUENCE [LARGE SCALE GENOMIC DNA]</scope>
    <source>
        <strain evidence="6">NBRC 112416</strain>
    </source>
</reference>
<evidence type="ECO:0000256" key="1">
    <source>
        <dbReference type="ARBA" id="ARBA00023015"/>
    </source>
</evidence>
<dbReference type="InterPro" id="IPR050204">
    <property type="entry name" value="AraC_XylS_family_regulators"/>
</dbReference>
<sequence length="179" mass="19128">MLYVDPEVIAGAVADIDPAARAFEFHDPVLADPRVVARVARLLSTIADPGSEAALLALVGDILRRQTGQGLGTRSLASIAAARGRIDDDPAAAVSLAELARTAGVTRFQLLRAFARETGLTPHAYQVQRRIDLVRRLIARRMPLAEAASTAGFADQSHMTRAFVRRYGLTPGAYAAARV</sequence>
<dbReference type="Gene3D" id="1.10.10.60">
    <property type="entry name" value="Homeodomain-like"/>
    <property type="match status" value="1"/>
</dbReference>
<keyword evidence="6" id="KW-1185">Reference proteome</keyword>
<dbReference type="PANTHER" id="PTHR46796">
    <property type="entry name" value="HTH-TYPE TRANSCRIPTIONAL ACTIVATOR RHAS-RELATED"/>
    <property type="match status" value="1"/>
</dbReference>
<feature type="domain" description="HTH araC/xylS-type" evidence="4">
    <location>
        <begin position="80"/>
        <end position="177"/>
    </location>
</feature>
<dbReference type="InterPro" id="IPR009057">
    <property type="entry name" value="Homeodomain-like_sf"/>
</dbReference>
<proteinExistence type="predicted"/>
<dbReference type="PROSITE" id="PS01124">
    <property type="entry name" value="HTH_ARAC_FAMILY_2"/>
    <property type="match status" value="1"/>
</dbReference>
<dbReference type="SMART" id="SM00342">
    <property type="entry name" value="HTH_ARAC"/>
    <property type="match status" value="1"/>
</dbReference>
<keyword evidence="1" id="KW-0805">Transcription regulation</keyword>
<dbReference type="SUPFAM" id="SSF46689">
    <property type="entry name" value="Homeodomain-like"/>
    <property type="match status" value="2"/>
</dbReference>
<evidence type="ECO:0000256" key="2">
    <source>
        <dbReference type="ARBA" id="ARBA00023125"/>
    </source>
</evidence>
<protein>
    <recommendedName>
        <fullName evidence="4">HTH araC/xylS-type domain-containing protein</fullName>
    </recommendedName>
</protein>
<dbReference type="Pfam" id="PF12833">
    <property type="entry name" value="HTH_18"/>
    <property type="match status" value="1"/>
</dbReference>
<evidence type="ECO:0000256" key="3">
    <source>
        <dbReference type="ARBA" id="ARBA00023163"/>
    </source>
</evidence>
<dbReference type="PANTHER" id="PTHR46796:SF2">
    <property type="entry name" value="TRANSCRIPTIONAL REGULATORY PROTEIN"/>
    <property type="match status" value="1"/>
</dbReference>
<evidence type="ECO:0000259" key="4">
    <source>
        <dbReference type="PROSITE" id="PS01124"/>
    </source>
</evidence>
<keyword evidence="2" id="KW-0238">DNA-binding</keyword>